<dbReference type="CDD" id="cd07043">
    <property type="entry name" value="STAS_anti-anti-sigma_factors"/>
    <property type="match status" value="1"/>
</dbReference>
<comment type="caution">
    <text evidence="2">The sequence shown here is derived from an EMBL/GenBank/DDBJ whole genome shotgun (WGS) entry which is preliminary data.</text>
</comment>
<reference evidence="2 3" key="1">
    <citation type="submission" date="2023-02" db="EMBL/GenBank/DDBJ databases">
        <title>Genome sequencing required for Actinomycetospora new species description.</title>
        <authorList>
            <person name="Saimee Y."/>
            <person name="Duangmal K."/>
        </authorList>
    </citation>
    <scope>NUCLEOTIDE SEQUENCE [LARGE SCALE GENOMIC DNA]</scope>
    <source>
        <strain evidence="2 3">DW7H6</strain>
    </source>
</reference>
<dbReference type="RefSeq" id="WP_274203807.1">
    <property type="nucleotide sequence ID" value="NZ_JAQZAO010000021.1"/>
</dbReference>
<evidence type="ECO:0000259" key="1">
    <source>
        <dbReference type="PROSITE" id="PS50801"/>
    </source>
</evidence>
<organism evidence="2 3">
    <name type="scientific">Actinomycetospora lemnae</name>
    <dbReference type="NCBI Taxonomy" id="3019891"/>
    <lineage>
        <taxon>Bacteria</taxon>
        <taxon>Bacillati</taxon>
        <taxon>Actinomycetota</taxon>
        <taxon>Actinomycetes</taxon>
        <taxon>Pseudonocardiales</taxon>
        <taxon>Pseudonocardiaceae</taxon>
        <taxon>Actinomycetospora</taxon>
    </lineage>
</organism>
<protein>
    <submittedName>
        <fullName evidence="2">STAS domain-containing protein</fullName>
    </submittedName>
</protein>
<keyword evidence="3" id="KW-1185">Reference proteome</keyword>
<dbReference type="PROSITE" id="PS50801">
    <property type="entry name" value="STAS"/>
    <property type="match status" value="1"/>
</dbReference>
<gene>
    <name evidence="2" type="ORF">PGB27_28365</name>
</gene>
<dbReference type="EMBL" id="JAQZAO010000021">
    <property type="protein sequence ID" value="MDD7969277.1"/>
    <property type="molecule type" value="Genomic_DNA"/>
</dbReference>
<dbReference type="SUPFAM" id="SSF52091">
    <property type="entry name" value="SpoIIaa-like"/>
    <property type="match status" value="1"/>
</dbReference>
<evidence type="ECO:0000313" key="2">
    <source>
        <dbReference type="EMBL" id="MDD7969277.1"/>
    </source>
</evidence>
<accession>A0ABT5T2C5</accession>
<dbReference type="Gene3D" id="3.30.750.24">
    <property type="entry name" value="STAS domain"/>
    <property type="match status" value="1"/>
</dbReference>
<evidence type="ECO:0000313" key="3">
    <source>
        <dbReference type="Proteomes" id="UP001300763"/>
    </source>
</evidence>
<name>A0ABT5T2C5_9PSEU</name>
<feature type="domain" description="STAS" evidence="1">
    <location>
        <begin position="21"/>
        <end position="113"/>
    </location>
</feature>
<dbReference type="InterPro" id="IPR058548">
    <property type="entry name" value="MlaB-like_STAS"/>
</dbReference>
<sequence length="113" mass="12177">MTGSEALLRVHRTSYADRLELALLGELDNDTLPIAQDQVAAAEADAPPCLVLDLTQLEYVDSCGVRLVLLAQHGAGEAGRRLAVRLGHGRTRRMFDVLGITSRLEVLDAGETP</sequence>
<dbReference type="Pfam" id="PF13466">
    <property type="entry name" value="STAS_2"/>
    <property type="match status" value="1"/>
</dbReference>
<proteinExistence type="predicted"/>
<dbReference type="InterPro" id="IPR002645">
    <property type="entry name" value="STAS_dom"/>
</dbReference>
<dbReference type="InterPro" id="IPR036513">
    <property type="entry name" value="STAS_dom_sf"/>
</dbReference>
<dbReference type="Proteomes" id="UP001300763">
    <property type="component" value="Unassembled WGS sequence"/>
</dbReference>